<accession>A0ACC1LT13</accession>
<name>A0ACC1LT13_9FUNG</name>
<gene>
    <name evidence="1" type="primary">MSH4</name>
    <name evidence="1" type="ORF">IWW38_006407</name>
</gene>
<reference evidence="1" key="1">
    <citation type="submission" date="2022-07" db="EMBL/GenBank/DDBJ databases">
        <title>Phylogenomic reconstructions and comparative analyses of Kickxellomycotina fungi.</title>
        <authorList>
            <person name="Reynolds N.K."/>
            <person name="Stajich J.E."/>
            <person name="Barry K."/>
            <person name="Grigoriev I.V."/>
            <person name="Crous P."/>
            <person name="Smith M.E."/>
        </authorList>
    </citation>
    <scope>NUCLEOTIDE SEQUENCE</scope>
    <source>
        <strain evidence="1">CBS 190363</strain>
    </source>
</reference>
<sequence length="302" mass="32390">IKLNNRLASVVTEINLLTEKAIHDVADVIRENVAVLYRVSEAVALLDMLVSFAHHCTISESVVPAFSDCIQIVDGRHPILEAMGSQVVPNSVTTSSAAFTIVSGPNMGGKSTYLRQIVYLAIMAQIGCLVPAKSATLKVFDKLFVRMSNGSDDNKTNNAGSTFLREMHGVAYILHNYDAHSLVMIDELGRSTAADEGVSICRAVCEELMESAATVFLTTHYLGLPPVLGVHSNCSRVVLSATLSEDMDGSSQQQQRYKATAGAQIEPLYGIGLAERMGLPEDIISTARAVAAEIGNHTKKLG</sequence>
<dbReference type="EMBL" id="JANBVB010003631">
    <property type="protein sequence ID" value="KAJ2878099.1"/>
    <property type="molecule type" value="Genomic_DNA"/>
</dbReference>
<proteinExistence type="predicted"/>
<evidence type="ECO:0000313" key="1">
    <source>
        <dbReference type="EMBL" id="KAJ2878099.1"/>
    </source>
</evidence>
<dbReference type="Proteomes" id="UP001139981">
    <property type="component" value="Unassembled WGS sequence"/>
</dbReference>
<protein>
    <submittedName>
        <fullName evidence="1">MutS protein msh4</fullName>
    </submittedName>
</protein>
<feature type="non-terminal residue" evidence="1">
    <location>
        <position position="1"/>
    </location>
</feature>
<organism evidence="1 2">
    <name type="scientific">Coemansia aciculifera</name>
    <dbReference type="NCBI Taxonomy" id="417176"/>
    <lineage>
        <taxon>Eukaryota</taxon>
        <taxon>Fungi</taxon>
        <taxon>Fungi incertae sedis</taxon>
        <taxon>Zoopagomycota</taxon>
        <taxon>Kickxellomycotina</taxon>
        <taxon>Kickxellomycetes</taxon>
        <taxon>Kickxellales</taxon>
        <taxon>Kickxellaceae</taxon>
        <taxon>Coemansia</taxon>
    </lineage>
</organism>
<evidence type="ECO:0000313" key="2">
    <source>
        <dbReference type="Proteomes" id="UP001139981"/>
    </source>
</evidence>
<keyword evidence="2" id="KW-1185">Reference proteome</keyword>
<comment type="caution">
    <text evidence="1">The sequence shown here is derived from an EMBL/GenBank/DDBJ whole genome shotgun (WGS) entry which is preliminary data.</text>
</comment>